<dbReference type="Pfam" id="PF03009">
    <property type="entry name" value="GDPD"/>
    <property type="match status" value="1"/>
</dbReference>
<dbReference type="InterPro" id="IPR030395">
    <property type="entry name" value="GP_PDE_dom"/>
</dbReference>
<dbReference type="Gene3D" id="3.20.20.190">
    <property type="entry name" value="Phosphatidylinositol (PI) phosphodiesterase"/>
    <property type="match status" value="1"/>
</dbReference>
<dbReference type="GO" id="GO:0006629">
    <property type="term" value="P:lipid metabolic process"/>
    <property type="evidence" value="ECO:0007669"/>
    <property type="project" value="InterPro"/>
</dbReference>
<name>A0A1H2VA88_9PSED</name>
<evidence type="ECO:0000313" key="3">
    <source>
        <dbReference type="Proteomes" id="UP000243778"/>
    </source>
</evidence>
<proteinExistence type="predicted"/>
<dbReference type="PANTHER" id="PTHR46211">
    <property type="entry name" value="GLYCEROPHOSPHORYL DIESTER PHOSPHODIESTERASE"/>
    <property type="match status" value="1"/>
</dbReference>
<accession>A0A1H2VA88</accession>
<dbReference type="InterPro" id="IPR017946">
    <property type="entry name" value="PLC-like_Pdiesterase_TIM-brl"/>
</dbReference>
<evidence type="ECO:0000313" key="2">
    <source>
        <dbReference type="EMBL" id="SDW65242.1"/>
    </source>
</evidence>
<dbReference type="PROSITE" id="PS51704">
    <property type="entry name" value="GP_PDE"/>
    <property type="match status" value="1"/>
</dbReference>
<keyword evidence="3" id="KW-1185">Reference proteome</keyword>
<gene>
    <name evidence="2" type="ORF">SAMN05216287_1178</name>
</gene>
<dbReference type="EMBL" id="FNNU01000002">
    <property type="protein sequence ID" value="SDW65242.1"/>
    <property type="molecule type" value="Genomic_DNA"/>
</dbReference>
<dbReference type="STRING" id="1007099.SAMN05216287_1178"/>
<dbReference type="AlphaFoldDB" id="A0A1H2VA88"/>
<reference evidence="3" key="1">
    <citation type="submission" date="2016-10" db="EMBL/GenBank/DDBJ databases">
        <authorList>
            <person name="Varghese N."/>
            <person name="Submissions S."/>
        </authorList>
    </citation>
    <scope>NUCLEOTIDE SEQUENCE [LARGE SCALE GENOMIC DNA]</scope>
    <source>
        <strain evidence="3">NRRL B-59562</strain>
    </source>
</reference>
<dbReference type="RefSeq" id="WP_090225463.1">
    <property type="nucleotide sequence ID" value="NZ_FNNU01000002.1"/>
</dbReference>
<feature type="domain" description="GP-PDE" evidence="1">
    <location>
        <begin position="42"/>
        <end position="292"/>
    </location>
</feature>
<dbReference type="PANTHER" id="PTHR46211:SF14">
    <property type="entry name" value="GLYCEROPHOSPHODIESTER PHOSPHODIESTERASE"/>
    <property type="match status" value="1"/>
</dbReference>
<dbReference type="Proteomes" id="UP000243778">
    <property type="component" value="Unassembled WGS sequence"/>
</dbReference>
<dbReference type="OrthoDB" id="9795622at2"/>
<protein>
    <submittedName>
        <fullName evidence="2">Glycerophosphoryl diester phosphodiesterase</fullName>
    </submittedName>
</protein>
<evidence type="ECO:0000259" key="1">
    <source>
        <dbReference type="PROSITE" id="PS51704"/>
    </source>
</evidence>
<dbReference type="CDD" id="cd08561">
    <property type="entry name" value="GDPD_cytoplasmic_ScUgpQ2_like"/>
    <property type="match status" value="1"/>
</dbReference>
<dbReference type="GO" id="GO:0008081">
    <property type="term" value="F:phosphoric diester hydrolase activity"/>
    <property type="evidence" value="ECO:0007669"/>
    <property type="project" value="InterPro"/>
</dbReference>
<dbReference type="SUPFAM" id="SSF51695">
    <property type="entry name" value="PLC-like phosphodiesterases"/>
    <property type="match status" value="1"/>
</dbReference>
<sequence length="302" mass="32739">MLRFVRFLLIPLLLLAAVLLGLLLTSHPASRPPVLVELGEQPLVIAHRGGMGLWPENTLFAFERADALGVDMLELDVRASRDGDLVVIHDEALERTSNGRGPVAALSLAQLQALDAGYTWTADGGETYPYRGQGIRIPSLAEVFARLPERPKSIEIKSADAGVEERLCALLKSAGQRDKVIVASFHERSLQLFRELCPGVATAAGPTSVRLLAALNWVGLAGVLSPSYQVLQIPPRSGDAQLASARLFANARARGLAVQLWTINEQPEMRQLLDMGADGLITDYPERALQLLGRPTRIAPRP</sequence>
<organism evidence="2 3">
    <name type="scientific">Pseudomonas kuykendallii</name>
    <dbReference type="NCBI Taxonomy" id="1007099"/>
    <lineage>
        <taxon>Bacteria</taxon>
        <taxon>Pseudomonadati</taxon>
        <taxon>Pseudomonadota</taxon>
        <taxon>Gammaproteobacteria</taxon>
        <taxon>Pseudomonadales</taxon>
        <taxon>Pseudomonadaceae</taxon>
        <taxon>Pseudomonas</taxon>
    </lineage>
</organism>